<keyword evidence="2" id="KW-1185">Reference proteome</keyword>
<proteinExistence type="predicted"/>
<accession>A0A4R6JU40</accession>
<protein>
    <submittedName>
        <fullName evidence="1">Uncharacterized protein</fullName>
    </submittedName>
</protein>
<name>A0A4R6JU40_9ACTN</name>
<reference evidence="1 2" key="1">
    <citation type="submission" date="2019-03" db="EMBL/GenBank/DDBJ databases">
        <title>Sequencing the genomes of 1000 actinobacteria strains.</title>
        <authorList>
            <person name="Klenk H.-P."/>
        </authorList>
    </citation>
    <scope>NUCLEOTIDE SEQUENCE [LARGE SCALE GENOMIC DNA]</scope>
    <source>
        <strain evidence="1 2">DSM 43805</strain>
    </source>
</reference>
<dbReference type="Proteomes" id="UP000294901">
    <property type="component" value="Unassembled WGS sequence"/>
</dbReference>
<organism evidence="1 2">
    <name type="scientific">Paractinoplanes brasiliensis</name>
    <dbReference type="NCBI Taxonomy" id="52695"/>
    <lineage>
        <taxon>Bacteria</taxon>
        <taxon>Bacillati</taxon>
        <taxon>Actinomycetota</taxon>
        <taxon>Actinomycetes</taxon>
        <taxon>Micromonosporales</taxon>
        <taxon>Micromonosporaceae</taxon>
        <taxon>Paractinoplanes</taxon>
    </lineage>
</organism>
<comment type="caution">
    <text evidence="1">The sequence shown here is derived from an EMBL/GenBank/DDBJ whole genome shotgun (WGS) entry which is preliminary data.</text>
</comment>
<gene>
    <name evidence="1" type="ORF">C8E87_3352</name>
</gene>
<evidence type="ECO:0000313" key="2">
    <source>
        <dbReference type="Proteomes" id="UP000294901"/>
    </source>
</evidence>
<dbReference type="AlphaFoldDB" id="A0A4R6JU40"/>
<evidence type="ECO:0000313" key="1">
    <source>
        <dbReference type="EMBL" id="TDO39657.1"/>
    </source>
</evidence>
<dbReference type="EMBL" id="SNWR01000001">
    <property type="protein sequence ID" value="TDO39657.1"/>
    <property type="molecule type" value="Genomic_DNA"/>
</dbReference>
<sequence>MRPFRLQVGARFVGEGGGAVTEVVEPDRE</sequence>